<dbReference type="Proteomes" id="UP000546162">
    <property type="component" value="Unassembled WGS sequence"/>
</dbReference>
<protein>
    <recommendedName>
        <fullName evidence="4">Secreted protein</fullName>
    </recommendedName>
</protein>
<name>A0A7W7M9Z3_9ACTN</name>
<feature type="signal peptide" evidence="1">
    <location>
        <begin position="1"/>
        <end position="24"/>
    </location>
</feature>
<keyword evidence="1" id="KW-0732">Signal</keyword>
<organism evidence="2 3">
    <name type="scientific">Actinoplanes octamycinicus</name>
    <dbReference type="NCBI Taxonomy" id="135948"/>
    <lineage>
        <taxon>Bacteria</taxon>
        <taxon>Bacillati</taxon>
        <taxon>Actinomycetota</taxon>
        <taxon>Actinomycetes</taxon>
        <taxon>Micromonosporales</taxon>
        <taxon>Micromonosporaceae</taxon>
        <taxon>Actinoplanes</taxon>
    </lineage>
</organism>
<reference evidence="2 3" key="1">
    <citation type="submission" date="2020-08" db="EMBL/GenBank/DDBJ databases">
        <title>Sequencing the genomes of 1000 actinobacteria strains.</title>
        <authorList>
            <person name="Klenk H.-P."/>
        </authorList>
    </citation>
    <scope>NUCLEOTIDE SEQUENCE [LARGE SCALE GENOMIC DNA]</scope>
    <source>
        <strain evidence="2 3">DSM 45809</strain>
    </source>
</reference>
<dbReference type="AlphaFoldDB" id="A0A7W7M9Z3"/>
<keyword evidence="3" id="KW-1185">Reference proteome</keyword>
<feature type="chain" id="PRO_5030518385" description="Secreted protein" evidence="1">
    <location>
        <begin position="25"/>
        <end position="141"/>
    </location>
</feature>
<gene>
    <name evidence="2" type="ORF">BJY16_005855</name>
</gene>
<sequence length="141" mass="14422">MKNVALGALAGLGMVLTLASPAVAADNSFELAAGPASAYGTYDRMMSIPERPVPPVKVQGTLAMNSRNRCGVVQIAANGPADGLVWHTLTSLCGPGKTNFNTTSALLWGGAEPDLRVCAGATVRRAERGGNCDVHTRATAG</sequence>
<evidence type="ECO:0000313" key="2">
    <source>
        <dbReference type="EMBL" id="MBB4742396.1"/>
    </source>
</evidence>
<dbReference type="RefSeq" id="WP_185042764.1">
    <property type="nucleotide sequence ID" value="NZ_BAABFG010000005.1"/>
</dbReference>
<accession>A0A7W7M9Z3</accession>
<dbReference type="EMBL" id="JACHNB010000001">
    <property type="protein sequence ID" value="MBB4742396.1"/>
    <property type="molecule type" value="Genomic_DNA"/>
</dbReference>
<evidence type="ECO:0008006" key="4">
    <source>
        <dbReference type="Google" id="ProtNLM"/>
    </source>
</evidence>
<comment type="caution">
    <text evidence="2">The sequence shown here is derived from an EMBL/GenBank/DDBJ whole genome shotgun (WGS) entry which is preliminary data.</text>
</comment>
<proteinExistence type="predicted"/>
<evidence type="ECO:0000313" key="3">
    <source>
        <dbReference type="Proteomes" id="UP000546162"/>
    </source>
</evidence>
<evidence type="ECO:0000256" key="1">
    <source>
        <dbReference type="SAM" id="SignalP"/>
    </source>
</evidence>